<protein>
    <recommendedName>
        <fullName evidence="4">Zinc finger DksA/TraR C4-type domain-containing protein</fullName>
    </recommendedName>
</protein>
<feature type="domain" description="Zinc finger DksA/TraR C4-type" evidence="4">
    <location>
        <begin position="2"/>
        <end position="24"/>
    </location>
</feature>
<evidence type="ECO:0000256" key="1">
    <source>
        <dbReference type="ARBA" id="ARBA00022723"/>
    </source>
</evidence>
<dbReference type="Gene3D" id="1.20.120.910">
    <property type="entry name" value="DksA, coiled-coil domain"/>
    <property type="match status" value="1"/>
</dbReference>
<proteinExistence type="predicted"/>
<evidence type="ECO:0000313" key="6">
    <source>
        <dbReference type="Proteomes" id="UP000316256"/>
    </source>
</evidence>
<dbReference type="Pfam" id="PF01258">
    <property type="entry name" value="zf-dskA_traR"/>
    <property type="match status" value="1"/>
</dbReference>
<sequence length="25" mass="2815">MRCGHTIRAERLDALPAARRCIDCS</sequence>
<name>A0A541BSF9_9NOCA</name>
<dbReference type="AlphaFoldDB" id="A0A541BSF9"/>
<accession>A0A541BSF9</accession>
<dbReference type="InterPro" id="IPR000962">
    <property type="entry name" value="Znf_DskA_TraR"/>
</dbReference>
<evidence type="ECO:0000313" key="5">
    <source>
        <dbReference type="EMBL" id="TQF75219.1"/>
    </source>
</evidence>
<comment type="caution">
    <text evidence="5">The sequence shown here is derived from an EMBL/GenBank/DDBJ whole genome shotgun (WGS) entry which is preliminary data.</text>
</comment>
<keyword evidence="6" id="KW-1185">Reference proteome</keyword>
<keyword evidence="3" id="KW-0862">Zinc</keyword>
<gene>
    <name evidence="5" type="ORF">FK531_01250</name>
</gene>
<dbReference type="Proteomes" id="UP000316256">
    <property type="component" value="Unassembled WGS sequence"/>
</dbReference>
<dbReference type="GO" id="GO:0008270">
    <property type="term" value="F:zinc ion binding"/>
    <property type="evidence" value="ECO:0007669"/>
    <property type="project" value="UniProtKB-KW"/>
</dbReference>
<dbReference type="EMBL" id="VIGH01000001">
    <property type="protein sequence ID" value="TQF75219.1"/>
    <property type="molecule type" value="Genomic_DNA"/>
</dbReference>
<evidence type="ECO:0000256" key="3">
    <source>
        <dbReference type="ARBA" id="ARBA00022833"/>
    </source>
</evidence>
<keyword evidence="1" id="KW-0479">Metal-binding</keyword>
<keyword evidence="2" id="KW-0863">Zinc-finger</keyword>
<reference evidence="5 6" key="1">
    <citation type="submission" date="2019-06" db="EMBL/GenBank/DDBJ databases">
        <title>Rhodococcus spaelei sp. nov., isolated from a cave.</title>
        <authorList>
            <person name="Lee S.D."/>
        </authorList>
    </citation>
    <scope>NUCLEOTIDE SEQUENCE [LARGE SCALE GENOMIC DNA]</scope>
    <source>
        <strain evidence="5 6">C9-5</strain>
    </source>
</reference>
<evidence type="ECO:0000256" key="2">
    <source>
        <dbReference type="ARBA" id="ARBA00022771"/>
    </source>
</evidence>
<organism evidence="5 6">
    <name type="scientific">Rhodococcus spelaei</name>
    <dbReference type="NCBI Taxonomy" id="2546320"/>
    <lineage>
        <taxon>Bacteria</taxon>
        <taxon>Bacillati</taxon>
        <taxon>Actinomycetota</taxon>
        <taxon>Actinomycetes</taxon>
        <taxon>Mycobacteriales</taxon>
        <taxon>Nocardiaceae</taxon>
        <taxon>Rhodococcus</taxon>
    </lineage>
</organism>
<dbReference type="RefSeq" id="WP_142095302.1">
    <property type="nucleotide sequence ID" value="NZ_VIGH01000001.1"/>
</dbReference>
<evidence type="ECO:0000259" key="4">
    <source>
        <dbReference type="Pfam" id="PF01258"/>
    </source>
</evidence>